<evidence type="ECO:0000256" key="3">
    <source>
        <dbReference type="ARBA" id="ARBA00022840"/>
    </source>
</evidence>
<organism evidence="5 6">
    <name type="scientific">Polaromonas naphthalenivorans (strain CJ2)</name>
    <dbReference type="NCBI Taxonomy" id="365044"/>
    <lineage>
        <taxon>Bacteria</taxon>
        <taxon>Pseudomonadati</taxon>
        <taxon>Pseudomonadota</taxon>
        <taxon>Betaproteobacteria</taxon>
        <taxon>Burkholderiales</taxon>
        <taxon>Comamonadaceae</taxon>
        <taxon>Polaromonas</taxon>
    </lineage>
</organism>
<dbReference type="InterPro" id="IPR018145">
    <property type="entry name" value="CagE_TrbE_VirB_cntrl_dom"/>
</dbReference>
<accession>A1VV32</accession>
<geneLocation type="plasmid" evidence="5 6">
    <name>pPNAP01</name>
</geneLocation>
<keyword evidence="3" id="KW-0067">ATP-binding</keyword>
<dbReference type="PANTHER" id="PTHR30121:SF12">
    <property type="entry name" value="TYPE IV SECRETION SYSTEM PROTEIN CAGE"/>
    <property type="match status" value="1"/>
</dbReference>
<keyword evidence="6" id="KW-1185">Reference proteome</keyword>
<dbReference type="InterPro" id="IPR051162">
    <property type="entry name" value="T4SS_component"/>
</dbReference>
<dbReference type="OrthoDB" id="9816422at2"/>
<keyword evidence="2" id="KW-0547">Nucleotide-binding</keyword>
<name>A1VV32_POLNA</name>
<protein>
    <submittedName>
        <fullName evidence="5">Type IV secretory pathway VirB4 components-like protein</fullName>
    </submittedName>
</protein>
<evidence type="ECO:0000313" key="5">
    <source>
        <dbReference type="EMBL" id="ABM39510.1"/>
    </source>
</evidence>
<dbReference type="CDD" id="cd01127">
    <property type="entry name" value="TrwB_TraG_TraD_VirD4"/>
    <property type="match status" value="1"/>
</dbReference>
<feature type="domain" description="CagE TrbE VirB component of type IV transporter system central" evidence="4">
    <location>
        <begin position="221"/>
        <end position="308"/>
    </location>
</feature>
<proteinExistence type="inferred from homology"/>
<dbReference type="RefSeq" id="WP_011797883.1">
    <property type="nucleotide sequence ID" value="NC_008757.1"/>
</dbReference>
<dbReference type="AlphaFoldDB" id="A1VV32"/>
<dbReference type="KEGG" id="pna:Pnap_4227"/>
<evidence type="ECO:0000256" key="1">
    <source>
        <dbReference type="ARBA" id="ARBA00006512"/>
    </source>
</evidence>
<dbReference type="EMBL" id="CP000530">
    <property type="protein sequence ID" value="ABM39510.1"/>
    <property type="molecule type" value="Genomic_DNA"/>
</dbReference>
<dbReference type="HOGENOM" id="CLU_008341_1_0_4"/>
<dbReference type="GO" id="GO:0005524">
    <property type="term" value="F:ATP binding"/>
    <property type="evidence" value="ECO:0007669"/>
    <property type="project" value="UniProtKB-KW"/>
</dbReference>
<dbReference type="Pfam" id="PF03135">
    <property type="entry name" value="CagE_TrbE_VirB"/>
    <property type="match status" value="1"/>
</dbReference>
<dbReference type="Proteomes" id="UP000000644">
    <property type="component" value="Plasmid pPNAP01"/>
</dbReference>
<evidence type="ECO:0000313" key="6">
    <source>
        <dbReference type="Proteomes" id="UP000000644"/>
    </source>
</evidence>
<evidence type="ECO:0000259" key="4">
    <source>
        <dbReference type="Pfam" id="PF03135"/>
    </source>
</evidence>
<dbReference type="PANTHER" id="PTHR30121">
    <property type="entry name" value="UNCHARACTERIZED PROTEIN YJGR-RELATED"/>
    <property type="match status" value="1"/>
</dbReference>
<keyword evidence="5" id="KW-0614">Plasmid</keyword>
<evidence type="ECO:0000256" key="2">
    <source>
        <dbReference type="ARBA" id="ARBA00022741"/>
    </source>
</evidence>
<comment type="similarity">
    <text evidence="1">Belongs to the TrbE/VirB4 family.</text>
</comment>
<dbReference type="SUPFAM" id="SSF52540">
    <property type="entry name" value="P-loop containing nucleoside triphosphate hydrolases"/>
    <property type="match status" value="1"/>
</dbReference>
<dbReference type="InterPro" id="IPR027417">
    <property type="entry name" value="P-loop_NTPase"/>
</dbReference>
<dbReference type="Gene3D" id="3.40.50.300">
    <property type="entry name" value="P-loop containing nucleotide triphosphate hydrolases"/>
    <property type="match status" value="1"/>
</dbReference>
<gene>
    <name evidence="5" type="ordered locus">Pnap_4227</name>
</gene>
<reference evidence="6" key="1">
    <citation type="journal article" date="2009" name="Environ. Microbiol.">
        <title>The genome of Polaromonas naphthalenivorans strain CJ2, isolated from coal tar-contaminated sediment, reveals physiological and metabolic versatility and evolution through extensive horizontal gene transfer.</title>
        <authorList>
            <person name="Yagi J.M."/>
            <person name="Sims D."/>
            <person name="Brettin T."/>
            <person name="Bruce D."/>
            <person name="Madsen E.L."/>
        </authorList>
    </citation>
    <scope>NUCLEOTIDE SEQUENCE [LARGE SCALE GENOMIC DNA]</scope>
    <source>
        <strain evidence="6">CJ2</strain>
        <plasmid evidence="6">Plasmid pPNAP01</plasmid>
    </source>
</reference>
<sequence length="821" mass="92463">MVIALKKEASESKSSHSELLPWLCHASPDWILCKDGSLLSGMEYRCLDIDNISEHTLKKALLELQASLKTLDERFYVWWTIDKKRDSTRHKSNFPNDAAQKLDDLIGKALDAGKMFNITYRMYILYTGETGMYAYMDNVRRLVNEENTSVITAMLKSLNPATFTSASALSDARQLDQNLATAEGAVQQFMNSHSIMSLKRLSGWDLDNALLQSGNLSIALNSTYKPPVGAMLDEYCALSDVKIGREVISVSGPNRTIFAANLTLKNYPTNLTPGLMERLVASPLEFRLTHVMRCLGQAAAVKTLKEVSNYYFMNQSTFMQRAIAKATSSEPGVDPGKADLYMESLEALRRQTVEGLGWLYHAMTVTVFGTSLNHLEQEVNEVGRNLSDVPFIRERLGLKASFYSMIPGQWSMQQRLMLVNAEVAADCAPIYTIDQGSPKSQHFSETTGTYQPSLCLFQTVYGTPYHYNPHVGQLGHTMLVMPSGNGKTTFANLCLAQFQRYPDAQVFIFDRDFSCRIITGLVGGTHIDLKSGIKLNPMAAVNEGPMGRLWAREFLLQRLEESGTQVTPEDRNVIDDTLLALSKTDQPISMGTVAGVLPRKLEAALAEWVNNGPYGMFDSTVDELSLESWTCIEMKDIMAVDRLARAFLDHAFRMIMKRLDGRPTFIYLEEASFLLNSPQFLRAFDDWLKTFRKLNAFVWLTIQSPESVSGIDDERVRATIADNIPNLILGYNQRLENHRELYKSMFGMHDEQVNLLANLKPKRDYLLVADGICRVMGTNLSKDALAYLRSEMPYQDLFTKAQESGRTDWRDFYIAEALKRS</sequence>